<evidence type="ECO:0000313" key="1">
    <source>
        <dbReference type="EMBL" id="KAJ9660786.1"/>
    </source>
</evidence>
<protein>
    <submittedName>
        <fullName evidence="1">Uncharacterized protein</fullName>
    </submittedName>
</protein>
<name>A0ACC3AEI4_9EURO</name>
<evidence type="ECO:0000313" key="2">
    <source>
        <dbReference type="Proteomes" id="UP001172386"/>
    </source>
</evidence>
<sequence>MAQASIKDISRIAVKLGKASDGNALSPKIIPGLFEKSKPGSSKNLSIERLIQSVSLEDLQELEARASRFNPNYTPIDLSAWYRVRLEPSAVSKERSSFDDILKEIRSLVSSLHSADEVESAHLLQPGPPPAVNAADDPRSSNQGYLDPAPAGVDARYAWTLPGGDGTSVGFVDMEQGWNLNHEDLRDNAVVLISGTNNGYYSHGTSVLGEVLMADNTIGGIGIASKSTGRVVSQWQPDGYSTVDAIISAISLMDFGDILLLEAQATDPKPGGVYKWPVEIEDATYDAIRLATALGIVVIEAGCNGSFDLDAYTNIDGKAIFDRSSSDFRDSGAIMVGAGSSSTPHSRLYFSNFGSRIDVYAWGENIDTTATDDSTGTGDDYTAGFNGTSGASPIVSGAAILLQSISSARTGSPSPRFRFSPLELRRMLASGGTASQDPANDRIGVQPDLKTILDKFLNLPGPDAYIRDYIGDRGDPTSGAVSASPDIIVRQSSIADPNARFGVGSGNENNNTLSQDVLAGQDHFVYVRALNRGGSPAANLTVTVYWASPSTLITPDTWNLIGSSTIASLPATNTVAVFDAITWSASAVPGTGHYCFVALIGSDTDPAPSPADFGDWNTYVRFVTNNNNVAWRNFNVINTPPSSGLWHNFDFSVRGAWDGTQPFIFEALGLLPPESKVQLRVPLDMVKRLRINLQDQNQIEGDFAVVPFAAHPVGRAGWQRVGQGTRLDAGVKWTCTFMVQVPEETYKAVGKRWEFAVRQMFERHELGRLTWHFGQGG</sequence>
<organism evidence="1 2">
    <name type="scientific">Neophaeococcomyces mojaviensis</name>
    <dbReference type="NCBI Taxonomy" id="3383035"/>
    <lineage>
        <taxon>Eukaryota</taxon>
        <taxon>Fungi</taxon>
        <taxon>Dikarya</taxon>
        <taxon>Ascomycota</taxon>
        <taxon>Pezizomycotina</taxon>
        <taxon>Eurotiomycetes</taxon>
        <taxon>Chaetothyriomycetidae</taxon>
        <taxon>Chaetothyriales</taxon>
        <taxon>Chaetothyriales incertae sedis</taxon>
        <taxon>Neophaeococcomyces</taxon>
    </lineage>
</organism>
<accession>A0ACC3AEI4</accession>
<proteinExistence type="predicted"/>
<comment type="caution">
    <text evidence="1">The sequence shown here is derived from an EMBL/GenBank/DDBJ whole genome shotgun (WGS) entry which is preliminary data.</text>
</comment>
<gene>
    <name evidence="1" type="ORF">H2198_002325</name>
</gene>
<dbReference type="Proteomes" id="UP001172386">
    <property type="component" value="Unassembled WGS sequence"/>
</dbReference>
<dbReference type="EMBL" id="JAPDRQ010000028">
    <property type="protein sequence ID" value="KAJ9660786.1"/>
    <property type="molecule type" value="Genomic_DNA"/>
</dbReference>
<reference evidence="1" key="1">
    <citation type="submission" date="2022-10" db="EMBL/GenBank/DDBJ databases">
        <title>Culturing micro-colonial fungi from biological soil crusts in the Mojave desert and describing Neophaeococcomyces mojavensis, and introducing the new genera and species Taxawa tesnikishii.</title>
        <authorList>
            <person name="Kurbessoian T."/>
            <person name="Stajich J.E."/>
        </authorList>
    </citation>
    <scope>NUCLEOTIDE SEQUENCE</scope>
    <source>
        <strain evidence="1">JES_112</strain>
    </source>
</reference>
<keyword evidence="2" id="KW-1185">Reference proteome</keyword>